<evidence type="ECO:0000313" key="3">
    <source>
        <dbReference type="Proteomes" id="UP000265540"/>
    </source>
</evidence>
<proteinExistence type="predicted"/>
<accession>A0A3A4ZFE2</accession>
<dbReference type="AlphaFoldDB" id="A0A3A4ZFE2"/>
<evidence type="ECO:0000259" key="1">
    <source>
        <dbReference type="Pfam" id="PF12705"/>
    </source>
</evidence>
<gene>
    <name evidence="2" type="ORF">C4561_01110</name>
</gene>
<reference evidence="2 3" key="1">
    <citation type="journal article" date="2017" name="ISME J.">
        <title>Energy and carbon metabolisms in a deep terrestrial subsurface fluid microbial community.</title>
        <authorList>
            <person name="Momper L."/>
            <person name="Jungbluth S.P."/>
            <person name="Lee M.D."/>
            <person name="Amend J.P."/>
        </authorList>
    </citation>
    <scope>NUCLEOTIDE SEQUENCE [LARGE SCALE GENOMIC DNA]</scope>
    <source>
        <strain evidence="2">SURF_46</strain>
    </source>
</reference>
<organism evidence="2 3">
    <name type="scientific">candidate division WWE3 bacterium</name>
    <dbReference type="NCBI Taxonomy" id="2053526"/>
    <lineage>
        <taxon>Bacteria</taxon>
        <taxon>Katanobacteria</taxon>
    </lineage>
</organism>
<name>A0A3A4ZFE2_UNCKA</name>
<protein>
    <submittedName>
        <fullName evidence="2">PD-(D/E)XK nuclease family protein</fullName>
    </submittedName>
</protein>
<dbReference type="InterPro" id="IPR011604">
    <property type="entry name" value="PDDEXK-like_dom_sf"/>
</dbReference>
<comment type="caution">
    <text evidence="2">The sequence shown here is derived from an EMBL/GenBank/DDBJ whole genome shotgun (WGS) entry which is preliminary data.</text>
</comment>
<dbReference type="Pfam" id="PF12705">
    <property type="entry name" value="PDDEXK_1"/>
    <property type="match status" value="1"/>
</dbReference>
<dbReference type="Gene3D" id="3.90.320.10">
    <property type="match status" value="1"/>
</dbReference>
<dbReference type="Proteomes" id="UP000265540">
    <property type="component" value="Unassembled WGS sequence"/>
</dbReference>
<dbReference type="InterPro" id="IPR038726">
    <property type="entry name" value="PDDEXK_AddAB-type"/>
</dbReference>
<feature type="domain" description="PD-(D/E)XK endonuclease-like" evidence="1">
    <location>
        <begin position="3"/>
        <end position="284"/>
    </location>
</feature>
<sequence length="373" mass="43684">MLTLSKSGIETYLRCPAQYYFRYIAHVSGKTDYARLCGTVVHNLIARFHKKGNPKNPFYYKNLDTAIKTWGYDWWKALEENSEIMLSRTKAQDWQFYNIGKGCIQKYWDQMFGKPAPLLIEKRRRARIGQVELLGIFDQVREVPNDRIGHWRPDLIDSNGNLLPGYLPQIIMDLKTSTHDYDLRRFNATAELIKMAEYQFPLHEDLQATAYTYLFQEHNNGMLPLGFVFYYLRYGKLMFTYRTPRDYITLKNSIAHIVGNLDNQSFPKRIGKQCTWCDYISVCRGDRDYLLATPVTEMDLMFGAENGNLSGIPTSVEFKKPTQLRMRMIGTRRKKPLKPEQNQQIDVTPHIRTFGSIIELPFFMEGDDEKKDE</sequence>
<evidence type="ECO:0000313" key="2">
    <source>
        <dbReference type="EMBL" id="RJR27869.1"/>
    </source>
</evidence>
<dbReference type="EMBL" id="QZJF01000006">
    <property type="protein sequence ID" value="RJR27869.1"/>
    <property type="molecule type" value="Genomic_DNA"/>
</dbReference>